<evidence type="ECO:0000256" key="1">
    <source>
        <dbReference type="SAM" id="MobiDB-lite"/>
    </source>
</evidence>
<dbReference type="EMBL" id="JBHSOA010000081">
    <property type="protein sequence ID" value="MFC5855932.1"/>
    <property type="molecule type" value="Genomic_DNA"/>
</dbReference>
<gene>
    <name evidence="2" type="ORF">ACFPZI_30420</name>
</gene>
<organism evidence="2 3">
    <name type="scientific">Streptomyces chlorus</name>
    <dbReference type="NCBI Taxonomy" id="887452"/>
    <lineage>
        <taxon>Bacteria</taxon>
        <taxon>Bacillati</taxon>
        <taxon>Actinomycetota</taxon>
        <taxon>Actinomycetes</taxon>
        <taxon>Kitasatosporales</taxon>
        <taxon>Streptomycetaceae</taxon>
        <taxon>Streptomyces</taxon>
    </lineage>
</organism>
<sequence>MAVMTDAVVPALEDAREAHEAVVDRFRADATVTPAGPYRQMLEREVDDVQDSLQRIEDHVRDLRPPSGLVRDSVDIARLISRSAVRTAMLPLTIGSTLVTDMLRGRRPNDERRLLRNAEDEYAVTARALAACRAGESIAEEVRDQATADLLAALRRQDEELLQRLEDSVAQNARAVAAAANGFVQENGGGWADAAARAVRTAADRVQDVAQTGGRRARGAAGGAVREMPEPTRMAEEEIQGAVTREEELPIPRFSQLSVDEIQQRLRTLSQSDLTVIEGYERTHAKRPGVLDAIEQLRGSEPWPGYDTMSPDEITARLQNVPSSVARQVQEYERRHQERQEVASAAEARTAR</sequence>
<dbReference type="RefSeq" id="WP_381369784.1">
    <property type="nucleotide sequence ID" value="NZ_JBHSOA010000081.1"/>
</dbReference>
<keyword evidence="3" id="KW-1185">Reference proteome</keyword>
<dbReference type="Gene3D" id="1.20.1260.10">
    <property type="match status" value="1"/>
</dbReference>
<protein>
    <recommendedName>
        <fullName evidence="4">DUF222 domain-containing protein</fullName>
    </recommendedName>
</protein>
<proteinExistence type="predicted"/>
<feature type="region of interest" description="Disordered" evidence="1">
    <location>
        <begin position="330"/>
        <end position="352"/>
    </location>
</feature>
<evidence type="ECO:0000313" key="3">
    <source>
        <dbReference type="Proteomes" id="UP001596180"/>
    </source>
</evidence>
<accession>A0ABW1E662</accession>
<evidence type="ECO:0008006" key="4">
    <source>
        <dbReference type="Google" id="ProtNLM"/>
    </source>
</evidence>
<feature type="region of interest" description="Disordered" evidence="1">
    <location>
        <begin position="207"/>
        <end position="233"/>
    </location>
</feature>
<reference evidence="3" key="1">
    <citation type="journal article" date="2019" name="Int. J. Syst. Evol. Microbiol.">
        <title>The Global Catalogue of Microorganisms (GCM) 10K type strain sequencing project: providing services to taxonomists for standard genome sequencing and annotation.</title>
        <authorList>
            <consortium name="The Broad Institute Genomics Platform"/>
            <consortium name="The Broad Institute Genome Sequencing Center for Infectious Disease"/>
            <person name="Wu L."/>
            <person name="Ma J."/>
        </authorList>
    </citation>
    <scope>NUCLEOTIDE SEQUENCE [LARGE SCALE GENOMIC DNA]</scope>
    <source>
        <strain evidence="3">JCM 10411</strain>
    </source>
</reference>
<comment type="caution">
    <text evidence="2">The sequence shown here is derived from an EMBL/GenBank/DDBJ whole genome shotgun (WGS) entry which is preliminary data.</text>
</comment>
<dbReference type="InterPro" id="IPR012347">
    <property type="entry name" value="Ferritin-like"/>
</dbReference>
<evidence type="ECO:0000313" key="2">
    <source>
        <dbReference type="EMBL" id="MFC5855932.1"/>
    </source>
</evidence>
<feature type="compositionally biased region" description="Basic and acidic residues" evidence="1">
    <location>
        <begin position="330"/>
        <end position="341"/>
    </location>
</feature>
<name>A0ABW1E662_9ACTN</name>
<dbReference type="Proteomes" id="UP001596180">
    <property type="component" value="Unassembled WGS sequence"/>
</dbReference>